<reference evidence="2 3" key="1">
    <citation type="journal article" date="2001" name="Science">
        <title>The genome of the natural genetic engineer Agrobacterium tumefaciens C58.</title>
        <authorList>
            <person name="Wood D.W."/>
            <person name="Setubal J.C."/>
            <person name="Kaul R."/>
            <person name="Monks D.E."/>
            <person name="Kitajima J.P."/>
            <person name="Okura V.K."/>
            <person name="Zhou Y."/>
            <person name="Chen L."/>
            <person name="Wood G.E."/>
            <person name="Almeida N.F.Jr."/>
            <person name="Woo L."/>
            <person name="Chen Y."/>
            <person name="Paulsen I.T."/>
            <person name="Eisen J.A."/>
            <person name="Karp P.D."/>
            <person name="Bovee D.Sr."/>
            <person name="Chapman P."/>
            <person name="Clendenning J."/>
            <person name="Deatherage G."/>
            <person name="Gillet W."/>
            <person name="Grant C."/>
            <person name="Kutyavin T."/>
            <person name="Levy R."/>
            <person name="Li M.J."/>
            <person name="McClelland E."/>
            <person name="Palmieri A."/>
            <person name="Raymond C."/>
            <person name="Rouse G."/>
            <person name="Saenphimmachak C."/>
            <person name="Wu Z."/>
            <person name="Romero P."/>
            <person name="Gordon D."/>
            <person name="Zhang S."/>
            <person name="Yoo H."/>
            <person name="Tao Y."/>
            <person name="Biddle P."/>
            <person name="Jung M."/>
            <person name="Krespan W."/>
            <person name="Perry M."/>
            <person name="Gordon-Kamm B."/>
            <person name="Liao L."/>
            <person name="Kim S."/>
            <person name="Hendrick C."/>
            <person name="Zhao Z.Y."/>
            <person name="Dolan M."/>
            <person name="Chumley F."/>
            <person name="Tingey S.V."/>
            <person name="Tomb J.F."/>
            <person name="Gordon M.P."/>
            <person name="Olson M.V."/>
            <person name="Nester E.W."/>
        </authorList>
    </citation>
    <scope>NUCLEOTIDE SEQUENCE [LARGE SCALE GENOMIC DNA]</scope>
    <source>
        <strain evidence="3">C58 / ATCC 33970</strain>
    </source>
</reference>
<dbReference type="AlphaFoldDB" id="Q7CTF7"/>
<accession>Q7CTF7</accession>
<dbReference type="eggNOG" id="ENOG5033ASN">
    <property type="taxonomic scope" value="Bacteria"/>
</dbReference>
<dbReference type="GeneID" id="1135711"/>
<dbReference type="OrthoDB" id="8004865at2"/>
<keyword evidence="1" id="KW-0732">Signal</keyword>
<gene>
    <name evidence="2" type="ordered locus">Atu3837</name>
</gene>
<dbReference type="RefSeq" id="WP_010973362.1">
    <property type="nucleotide sequence ID" value="NC_003063.2"/>
</dbReference>
<dbReference type="BioCyc" id="AGRO:ATU3837-MONOMER"/>
<sequence length="84" mass="9146">MKSFKATIAMLACFAGPASANECSDAADAYNSATSEISGYLRRYVGCVENSQGADDCSSEFRRLRNAQSDFESAVSQYQSYDCR</sequence>
<dbReference type="STRING" id="176299.Atu3837"/>
<keyword evidence="3" id="KW-1185">Reference proteome</keyword>
<name>Q7CTF7_AGRFC</name>
<dbReference type="KEGG" id="atu:Atu3837"/>
<evidence type="ECO:0000256" key="1">
    <source>
        <dbReference type="SAM" id="SignalP"/>
    </source>
</evidence>
<protein>
    <submittedName>
        <fullName evidence="2">Uncharacterized protein</fullName>
    </submittedName>
</protein>
<reference evidence="2 3" key="2">
    <citation type="journal article" date="2001" name="Science">
        <title>Genome sequence of the plant pathogen and biotechnology agent Agrobacterium tumefaciens C58.</title>
        <authorList>
            <person name="Goodner B."/>
            <person name="Hinkle G."/>
            <person name="Gattung S."/>
            <person name="Miller N."/>
            <person name="Blanchard M."/>
            <person name="Qurollo B."/>
            <person name="Goldman B.S."/>
            <person name="Cao Y."/>
            <person name="Askenazi M."/>
            <person name="Halling C."/>
            <person name="Mullin L."/>
            <person name="Houmiel K."/>
            <person name="Gordon J."/>
            <person name="Vaudin M."/>
            <person name="Iartchouk O."/>
            <person name="Epp A."/>
            <person name="Liu F."/>
            <person name="Wollam C."/>
            <person name="Allinger M."/>
            <person name="Doughty D."/>
            <person name="Scott C."/>
            <person name="Lappas C."/>
            <person name="Markelz B."/>
            <person name="Flanagan C."/>
            <person name="Crowell C."/>
            <person name="Gurson J."/>
            <person name="Lomo C."/>
            <person name="Sear C."/>
            <person name="Strub G."/>
            <person name="Cielo C."/>
            <person name="Slater S."/>
        </authorList>
    </citation>
    <scope>NUCLEOTIDE SEQUENCE [LARGE SCALE GENOMIC DNA]</scope>
    <source>
        <strain evidence="3">C58 / ATCC 33970</strain>
    </source>
</reference>
<feature type="chain" id="PRO_5004288207" evidence="1">
    <location>
        <begin position="21"/>
        <end position="84"/>
    </location>
</feature>
<proteinExistence type="predicted"/>
<dbReference type="HOGENOM" id="CLU_2585659_0_0_5"/>
<dbReference type="EMBL" id="AE007870">
    <property type="protein sequence ID" value="AAK89572.2"/>
    <property type="molecule type" value="Genomic_DNA"/>
</dbReference>
<organism evidence="2 3">
    <name type="scientific">Agrobacterium fabrum (strain C58 / ATCC 33970)</name>
    <name type="common">Agrobacterium tumefaciens (strain C58)</name>
    <dbReference type="NCBI Taxonomy" id="176299"/>
    <lineage>
        <taxon>Bacteria</taxon>
        <taxon>Pseudomonadati</taxon>
        <taxon>Pseudomonadota</taxon>
        <taxon>Alphaproteobacteria</taxon>
        <taxon>Hyphomicrobiales</taxon>
        <taxon>Rhizobiaceae</taxon>
        <taxon>Rhizobium/Agrobacterium group</taxon>
        <taxon>Agrobacterium</taxon>
        <taxon>Agrobacterium tumefaciens complex</taxon>
    </lineage>
</organism>
<evidence type="ECO:0000313" key="3">
    <source>
        <dbReference type="Proteomes" id="UP000000813"/>
    </source>
</evidence>
<dbReference type="EnsemblBacteria" id="AAK89572">
    <property type="protein sequence ID" value="AAK89572"/>
    <property type="gene ID" value="Atu3837"/>
</dbReference>
<feature type="signal peptide" evidence="1">
    <location>
        <begin position="1"/>
        <end position="20"/>
    </location>
</feature>
<evidence type="ECO:0000313" key="2">
    <source>
        <dbReference type="EMBL" id="AAK89572.2"/>
    </source>
</evidence>
<dbReference type="Proteomes" id="UP000000813">
    <property type="component" value="Chromosome linear"/>
</dbReference>